<sequence>MDKALDQQLEQERLLNQVTSQIRQSLELSVILSTTVKQLQKFLQVDRVLIYQFDFQWSIPSRECSLESGLDLEEQNRDTRLPPPLPKYSSQSKPSEKGYKGCVTYEARSSEKILSVLHLSETDSCFFDTPEAQAKPQNSQTSLIIQDVDQAYVDFPCFLEFLHRIQVRSKVVFSIVVQDKLWGLLIAHQCSQARSWTDDETQFIAKVTEHLSIAIYQAQLHTQLQQQKYTLEQRVTERTQALHDALLAAQSANRAKSEFLATMSHELRTPLTCVIGISATLLRLYSEAAGIKQLPRKKQQEYLHKIHDSGEHLLELINDILELSEVEAGKTILQISEFSLTKLAQKTLYSFRERAQEHNVLLISDIQIKSDEDLFIADQRRVKQIVSNLLSNAIKFTPESGQVTLRVWVNRNTAIFQIQDTGIGISEEQQPLLFEKFQQLDSSYRRQYGGTGLGLALTKQLVELHGGAIKLTSTENVGSIFTVQIPAQPTLSQKSQQQVKDSAFKTSLPTTSRNNSLGRFILIENDEEIATLICEILTAAGYQVVWLVEGLTALGQIKLLQPIAVIVDMHLPGQDGYEIIHHLKNTKATQQIKILAITTHPESSLSESVLATEADDFITKPIQPNQLLNKIISWNLDNLRG</sequence>
<dbReference type="InterPro" id="IPR005467">
    <property type="entry name" value="His_kinase_dom"/>
</dbReference>
<accession>U7QKD6</accession>
<dbReference type="PROSITE" id="PS50046">
    <property type="entry name" value="PHYTOCHROME_2"/>
    <property type="match status" value="1"/>
</dbReference>
<dbReference type="FunFam" id="3.30.565.10:FF:000010">
    <property type="entry name" value="Sensor histidine kinase RcsC"/>
    <property type="match status" value="1"/>
</dbReference>
<dbReference type="SUPFAM" id="SSF55781">
    <property type="entry name" value="GAF domain-like"/>
    <property type="match status" value="1"/>
</dbReference>
<dbReference type="SMART" id="SM00065">
    <property type="entry name" value="GAF"/>
    <property type="match status" value="1"/>
</dbReference>
<dbReference type="Proteomes" id="UP000017127">
    <property type="component" value="Unassembled WGS sequence"/>
</dbReference>
<evidence type="ECO:0000256" key="5">
    <source>
        <dbReference type="ARBA" id="ARBA00022679"/>
    </source>
</evidence>
<dbReference type="InterPro" id="IPR003018">
    <property type="entry name" value="GAF"/>
</dbReference>
<proteinExistence type="inferred from homology"/>
<dbReference type="CDD" id="cd16922">
    <property type="entry name" value="HATPase_EvgS-ArcB-TorS-like"/>
    <property type="match status" value="1"/>
</dbReference>
<comment type="caution">
    <text evidence="14">The sequence shown here is derived from an EMBL/GenBank/DDBJ whole genome shotgun (WGS) entry which is preliminary data.</text>
</comment>
<evidence type="ECO:0000256" key="6">
    <source>
        <dbReference type="ARBA" id="ARBA00022777"/>
    </source>
</evidence>
<evidence type="ECO:0000256" key="3">
    <source>
        <dbReference type="ARBA" id="ARBA00012438"/>
    </source>
</evidence>
<dbReference type="Pfam" id="PF02518">
    <property type="entry name" value="HATPase_c"/>
    <property type="match status" value="1"/>
</dbReference>
<keyword evidence="4 9" id="KW-0597">Phosphoprotein</keyword>
<evidence type="ECO:0000256" key="7">
    <source>
        <dbReference type="ARBA" id="ARBA00023012"/>
    </source>
</evidence>
<name>U7QKD6_9CYAN</name>
<evidence type="ECO:0000313" key="14">
    <source>
        <dbReference type="EMBL" id="ERT08363.1"/>
    </source>
</evidence>
<keyword evidence="15" id="KW-1185">Reference proteome</keyword>
<dbReference type="EC" id="2.7.13.3" evidence="3"/>
<dbReference type="GO" id="GO:0000155">
    <property type="term" value="F:phosphorelay sensor kinase activity"/>
    <property type="evidence" value="ECO:0007669"/>
    <property type="project" value="InterPro"/>
</dbReference>
<dbReference type="OrthoDB" id="500345at2"/>
<dbReference type="Pfam" id="PF00512">
    <property type="entry name" value="HisKA"/>
    <property type="match status" value="1"/>
</dbReference>
<dbReference type="GO" id="GO:0005886">
    <property type="term" value="C:plasma membrane"/>
    <property type="evidence" value="ECO:0007669"/>
    <property type="project" value="TreeGrafter"/>
</dbReference>
<dbReference type="GO" id="GO:0009927">
    <property type="term" value="F:histidine phosphotransfer kinase activity"/>
    <property type="evidence" value="ECO:0007669"/>
    <property type="project" value="TreeGrafter"/>
</dbReference>
<feature type="domain" description="Response regulatory" evidence="13">
    <location>
        <begin position="519"/>
        <end position="635"/>
    </location>
</feature>
<dbReference type="EMBL" id="AUZM01000011">
    <property type="protein sequence ID" value="ERT08363.1"/>
    <property type="molecule type" value="Genomic_DNA"/>
</dbReference>
<feature type="domain" description="Phytochrome chromophore attachment site" evidence="11">
    <location>
        <begin position="27"/>
        <end position="210"/>
    </location>
</feature>
<feature type="domain" description="Histidine kinase" evidence="12">
    <location>
        <begin position="262"/>
        <end position="489"/>
    </location>
</feature>
<keyword evidence="7" id="KW-0902">Two-component regulatory system</keyword>
<evidence type="ECO:0000256" key="1">
    <source>
        <dbReference type="ARBA" id="ARBA00000085"/>
    </source>
</evidence>
<evidence type="ECO:0000256" key="4">
    <source>
        <dbReference type="ARBA" id="ARBA00022553"/>
    </source>
</evidence>
<dbReference type="SUPFAM" id="SSF47384">
    <property type="entry name" value="Homodimeric domain of signal transducing histidine kinase"/>
    <property type="match status" value="1"/>
</dbReference>
<dbReference type="RefSeq" id="WP_023065405.1">
    <property type="nucleotide sequence ID" value="NZ_AUZM01000011.1"/>
</dbReference>
<dbReference type="SUPFAM" id="SSF55874">
    <property type="entry name" value="ATPase domain of HSP90 chaperone/DNA topoisomerase II/histidine kinase"/>
    <property type="match status" value="1"/>
</dbReference>
<comment type="catalytic activity">
    <reaction evidence="1">
        <text>ATP + protein L-histidine = ADP + protein N-phospho-L-histidine.</text>
        <dbReference type="EC" id="2.7.13.3"/>
    </reaction>
</comment>
<dbReference type="InterPro" id="IPR003594">
    <property type="entry name" value="HATPase_dom"/>
</dbReference>
<dbReference type="AlphaFoldDB" id="U7QKD6"/>
<dbReference type="PATRIC" id="fig|1348334.3.peg.1565"/>
<evidence type="ECO:0000256" key="10">
    <source>
        <dbReference type="SAM" id="MobiDB-lite"/>
    </source>
</evidence>
<dbReference type="PANTHER" id="PTHR43047:SF63">
    <property type="entry name" value="HISTIDINE KINASE"/>
    <property type="match status" value="1"/>
</dbReference>
<dbReference type="InterPro" id="IPR029016">
    <property type="entry name" value="GAF-like_dom_sf"/>
</dbReference>
<dbReference type="PANTHER" id="PTHR43047">
    <property type="entry name" value="TWO-COMPONENT HISTIDINE PROTEIN KINASE"/>
    <property type="match status" value="1"/>
</dbReference>
<organism evidence="14 15">
    <name type="scientific">Lyngbya aestuarii BL J</name>
    <dbReference type="NCBI Taxonomy" id="1348334"/>
    <lineage>
        <taxon>Bacteria</taxon>
        <taxon>Bacillati</taxon>
        <taxon>Cyanobacteriota</taxon>
        <taxon>Cyanophyceae</taxon>
        <taxon>Oscillatoriophycideae</taxon>
        <taxon>Oscillatoriales</taxon>
        <taxon>Microcoleaceae</taxon>
        <taxon>Lyngbya</taxon>
    </lineage>
</organism>
<evidence type="ECO:0000256" key="8">
    <source>
        <dbReference type="ARBA" id="ARBA00074306"/>
    </source>
</evidence>
<dbReference type="Gene3D" id="3.40.50.2300">
    <property type="match status" value="1"/>
</dbReference>
<evidence type="ECO:0000259" key="13">
    <source>
        <dbReference type="PROSITE" id="PS50110"/>
    </source>
</evidence>
<dbReference type="SUPFAM" id="SSF52172">
    <property type="entry name" value="CheY-like"/>
    <property type="match status" value="1"/>
</dbReference>
<reference evidence="14 15" key="1">
    <citation type="journal article" date="2013" name="Front. Microbiol.">
        <title>Comparative genomic analyses of the cyanobacterium, Lyngbya aestuarii BL J, a powerful hydrogen producer.</title>
        <authorList>
            <person name="Kothari A."/>
            <person name="Vaughn M."/>
            <person name="Garcia-Pichel F."/>
        </authorList>
    </citation>
    <scope>NUCLEOTIDE SEQUENCE [LARGE SCALE GENOMIC DNA]</scope>
    <source>
        <strain evidence="14 15">BL J</strain>
    </source>
</reference>
<dbReference type="SMART" id="SM00448">
    <property type="entry name" value="REC"/>
    <property type="match status" value="1"/>
</dbReference>
<dbReference type="InterPro" id="IPR036097">
    <property type="entry name" value="HisK_dim/P_sf"/>
</dbReference>
<dbReference type="CDD" id="cd00082">
    <property type="entry name" value="HisKA"/>
    <property type="match status" value="1"/>
</dbReference>
<dbReference type="Pfam" id="PF01590">
    <property type="entry name" value="GAF"/>
    <property type="match status" value="1"/>
</dbReference>
<dbReference type="InterPro" id="IPR004358">
    <property type="entry name" value="Sig_transdc_His_kin-like_C"/>
</dbReference>
<dbReference type="PROSITE" id="PS50109">
    <property type="entry name" value="HIS_KIN"/>
    <property type="match status" value="1"/>
</dbReference>
<dbReference type="InterPro" id="IPR003661">
    <property type="entry name" value="HisK_dim/P_dom"/>
</dbReference>
<dbReference type="Gene3D" id="1.10.287.130">
    <property type="match status" value="1"/>
</dbReference>
<feature type="modified residue" description="4-aspartylphosphate" evidence="9">
    <location>
        <position position="568"/>
    </location>
</feature>
<evidence type="ECO:0000256" key="2">
    <source>
        <dbReference type="ARBA" id="ARBA00006402"/>
    </source>
</evidence>
<dbReference type="InterPro" id="IPR016132">
    <property type="entry name" value="Phyto_chromo_attachment"/>
</dbReference>
<keyword evidence="6 14" id="KW-0418">Kinase</keyword>
<dbReference type="PRINTS" id="PR00344">
    <property type="entry name" value="BCTRLSENSOR"/>
</dbReference>
<dbReference type="SMART" id="SM00388">
    <property type="entry name" value="HisKA"/>
    <property type="match status" value="1"/>
</dbReference>
<gene>
    <name evidence="14" type="ORF">M595_1604</name>
</gene>
<feature type="region of interest" description="Disordered" evidence="10">
    <location>
        <begin position="73"/>
        <end position="98"/>
    </location>
</feature>
<dbReference type="InterPro" id="IPR036890">
    <property type="entry name" value="HATPase_C_sf"/>
</dbReference>
<keyword evidence="5" id="KW-0808">Transferase</keyword>
<dbReference type="InterPro" id="IPR011006">
    <property type="entry name" value="CheY-like_superfamily"/>
</dbReference>
<dbReference type="SMART" id="SM00387">
    <property type="entry name" value="HATPase_c"/>
    <property type="match status" value="1"/>
</dbReference>
<dbReference type="Pfam" id="PF00072">
    <property type="entry name" value="Response_reg"/>
    <property type="match status" value="1"/>
</dbReference>
<evidence type="ECO:0000313" key="15">
    <source>
        <dbReference type="Proteomes" id="UP000017127"/>
    </source>
</evidence>
<dbReference type="InterPro" id="IPR001789">
    <property type="entry name" value="Sig_transdc_resp-reg_receiver"/>
</dbReference>
<evidence type="ECO:0000256" key="9">
    <source>
        <dbReference type="PROSITE-ProRule" id="PRU00169"/>
    </source>
</evidence>
<dbReference type="Gene3D" id="3.30.450.40">
    <property type="match status" value="1"/>
</dbReference>
<dbReference type="PROSITE" id="PS50110">
    <property type="entry name" value="RESPONSE_REGULATORY"/>
    <property type="match status" value="1"/>
</dbReference>
<dbReference type="Gene3D" id="3.30.565.10">
    <property type="entry name" value="Histidine kinase-like ATPase, C-terminal domain"/>
    <property type="match status" value="1"/>
</dbReference>
<evidence type="ECO:0000259" key="11">
    <source>
        <dbReference type="PROSITE" id="PS50046"/>
    </source>
</evidence>
<comment type="similarity">
    <text evidence="2">In the N-terminal section; belongs to the phytochrome family.</text>
</comment>
<protein>
    <recommendedName>
        <fullName evidence="8">Circadian input-output histidine kinase CikA</fullName>
        <ecNumber evidence="3">2.7.13.3</ecNumber>
    </recommendedName>
</protein>
<evidence type="ECO:0000259" key="12">
    <source>
        <dbReference type="PROSITE" id="PS50109"/>
    </source>
</evidence>